<organism evidence="1 2">
    <name type="scientific">Tangfeifania diversioriginum</name>
    <dbReference type="NCBI Taxonomy" id="1168035"/>
    <lineage>
        <taxon>Bacteria</taxon>
        <taxon>Pseudomonadati</taxon>
        <taxon>Bacteroidota</taxon>
        <taxon>Bacteroidia</taxon>
        <taxon>Marinilabiliales</taxon>
        <taxon>Prolixibacteraceae</taxon>
        <taxon>Tangfeifania</taxon>
    </lineage>
</organism>
<dbReference type="RefSeq" id="WP_139279476.1">
    <property type="nucleotide sequence ID" value="NZ_FQZE01000005.1"/>
</dbReference>
<dbReference type="EMBL" id="FQZE01000005">
    <property type="protein sequence ID" value="SHI75642.1"/>
    <property type="molecule type" value="Genomic_DNA"/>
</dbReference>
<dbReference type="OrthoDB" id="1120212at2"/>
<reference evidence="1 2" key="1">
    <citation type="submission" date="2016-11" db="EMBL/GenBank/DDBJ databases">
        <authorList>
            <person name="Jaros S."/>
            <person name="Januszkiewicz K."/>
            <person name="Wedrychowicz H."/>
        </authorList>
    </citation>
    <scope>NUCLEOTIDE SEQUENCE [LARGE SCALE GENOMIC DNA]</scope>
    <source>
        <strain evidence="1 2">DSM 27063</strain>
    </source>
</reference>
<dbReference type="Proteomes" id="UP000184050">
    <property type="component" value="Unassembled WGS sequence"/>
</dbReference>
<proteinExistence type="predicted"/>
<sequence length="191" mass="20716">MKIVQRILVLFLMVCYTGVLVAQDNVSSHKLNIEVPEVALLGLVSENASDISFSASSPTEAGNAIDFHNNKNQNNHIWLNYSSVINNSTHRRKIVAFVQGEMPKGMHLKVKASEAEGSGKGKLGHPAGEILLSDKPAEIISGIGSCYTGKGVNNGHVLTYELEYDQDSPTYAGLSTEPTTFNVIYTLTDHN</sequence>
<gene>
    <name evidence="1" type="ORF">SAMN05444280_105151</name>
</gene>
<dbReference type="AlphaFoldDB" id="A0A1M6DQZ0"/>
<keyword evidence="2" id="KW-1185">Reference proteome</keyword>
<protein>
    <submittedName>
        <fullName evidence="1">Uncharacterized protein</fullName>
    </submittedName>
</protein>
<accession>A0A1M6DQZ0</accession>
<evidence type="ECO:0000313" key="2">
    <source>
        <dbReference type="Proteomes" id="UP000184050"/>
    </source>
</evidence>
<dbReference type="STRING" id="1168035.SAMN05444280_105151"/>
<name>A0A1M6DQZ0_9BACT</name>
<evidence type="ECO:0000313" key="1">
    <source>
        <dbReference type="EMBL" id="SHI75642.1"/>
    </source>
</evidence>